<evidence type="ECO:0000313" key="1">
    <source>
        <dbReference type="EMBL" id="KKN48918.1"/>
    </source>
</evidence>
<gene>
    <name evidence="1" type="ORF">LCGC14_0648160</name>
</gene>
<name>A0A0F9U5I6_9ZZZZ</name>
<organism evidence="1">
    <name type="scientific">marine sediment metagenome</name>
    <dbReference type="NCBI Taxonomy" id="412755"/>
    <lineage>
        <taxon>unclassified sequences</taxon>
        <taxon>metagenomes</taxon>
        <taxon>ecological metagenomes</taxon>
    </lineage>
</organism>
<dbReference type="AlphaFoldDB" id="A0A0F9U5I6"/>
<accession>A0A0F9U5I6</accession>
<proteinExistence type="predicted"/>
<reference evidence="1" key="1">
    <citation type="journal article" date="2015" name="Nature">
        <title>Complex archaea that bridge the gap between prokaryotes and eukaryotes.</title>
        <authorList>
            <person name="Spang A."/>
            <person name="Saw J.H."/>
            <person name="Jorgensen S.L."/>
            <person name="Zaremba-Niedzwiedzka K."/>
            <person name="Martijn J."/>
            <person name="Lind A.E."/>
            <person name="van Eijk R."/>
            <person name="Schleper C."/>
            <person name="Guy L."/>
            <person name="Ettema T.J."/>
        </authorList>
    </citation>
    <scope>NUCLEOTIDE SEQUENCE</scope>
</reference>
<sequence length="176" mass="20044">MALLNAEEVLQRIVTDLESTAIDAIIAQEEAEIIRRFGDDASTPVVDTIDSEKKCNVYLDRRFASITTVTEGDRITQVTVDATGYQQWPNEGRLERIGTTGLVIAWQSIVVVTYLPEDDKTERQRILLELIRLAMDRQAMKSESVGQSDYIYKAPEDWEREREKILAKLNHFVIVG</sequence>
<protein>
    <submittedName>
        <fullName evidence="1">Uncharacterized protein</fullName>
    </submittedName>
</protein>
<comment type="caution">
    <text evidence="1">The sequence shown here is derived from an EMBL/GenBank/DDBJ whole genome shotgun (WGS) entry which is preliminary data.</text>
</comment>
<dbReference type="EMBL" id="LAZR01001196">
    <property type="protein sequence ID" value="KKN48918.1"/>
    <property type="molecule type" value="Genomic_DNA"/>
</dbReference>